<comment type="caution">
    <text evidence="1">The sequence shown here is derived from an EMBL/GenBank/DDBJ whole genome shotgun (WGS) entry which is preliminary data.</text>
</comment>
<name>A0A164KDT6_9CRUS</name>
<evidence type="ECO:0000313" key="2">
    <source>
        <dbReference type="Proteomes" id="UP000076858"/>
    </source>
</evidence>
<dbReference type="EMBL" id="LRGB01003329">
    <property type="protein sequence ID" value="KZS03180.1"/>
    <property type="molecule type" value="Genomic_DNA"/>
</dbReference>
<dbReference type="Proteomes" id="UP000076858">
    <property type="component" value="Unassembled WGS sequence"/>
</dbReference>
<protein>
    <submittedName>
        <fullName evidence="1">Uncharacterized protein</fullName>
    </submittedName>
</protein>
<keyword evidence="2" id="KW-1185">Reference proteome</keyword>
<evidence type="ECO:0000313" key="1">
    <source>
        <dbReference type="EMBL" id="KZS03180.1"/>
    </source>
</evidence>
<sequence length="58" mass="6556">MYLFLLSKDFSTQVYETLNQSNELLPSLSIVSFLTDEVSSCSSQTSHQMACFFYLSSS</sequence>
<dbReference type="AlphaFoldDB" id="A0A164KDT6"/>
<organism evidence="1 2">
    <name type="scientific">Daphnia magna</name>
    <dbReference type="NCBI Taxonomy" id="35525"/>
    <lineage>
        <taxon>Eukaryota</taxon>
        <taxon>Metazoa</taxon>
        <taxon>Ecdysozoa</taxon>
        <taxon>Arthropoda</taxon>
        <taxon>Crustacea</taxon>
        <taxon>Branchiopoda</taxon>
        <taxon>Diplostraca</taxon>
        <taxon>Cladocera</taxon>
        <taxon>Anomopoda</taxon>
        <taxon>Daphniidae</taxon>
        <taxon>Daphnia</taxon>
    </lineage>
</organism>
<gene>
    <name evidence="1" type="ORF">APZ42_034162</name>
</gene>
<accession>A0A164KDT6</accession>
<reference evidence="1 2" key="1">
    <citation type="submission" date="2016-03" db="EMBL/GenBank/DDBJ databases">
        <title>EvidentialGene: Evidence-directed Construction of Genes on Genomes.</title>
        <authorList>
            <person name="Gilbert D.G."/>
            <person name="Choi J.-H."/>
            <person name="Mockaitis K."/>
            <person name="Colbourne J."/>
            <person name="Pfrender M."/>
        </authorList>
    </citation>
    <scope>NUCLEOTIDE SEQUENCE [LARGE SCALE GENOMIC DNA]</scope>
    <source>
        <strain evidence="1 2">Xinb3</strain>
        <tissue evidence="1">Complete organism</tissue>
    </source>
</reference>
<proteinExistence type="predicted"/>